<dbReference type="PANTHER" id="PTHR30231">
    <property type="entry name" value="DNA POLYMERASE III SUBUNIT EPSILON"/>
    <property type="match status" value="1"/>
</dbReference>
<organism evidence="2 3">
    <name type="scientific">Flavisolibacter tropicus</name>
    <dbReference type="NCBI Taxonomy" id="1492898"/>
    <lineage>
        <taxon>Bacteria</taxon>
        <taxon>Pseudomonadati</taxon>
        <taxon>Bacteroidota</taxon>
        <taxon>Chitinophagia</taxon>
        <taxon>Chitinophagales</taxon>
        <taxon>Chitinophagaceae</taxon>
        <taxon>Flavisolibacter</taxon>
    </lineage>
</organism>
<dbReference type="CDD" id="cd06130">
    <property type="entry name" value="DNA_pol_III_epsilon_like"/>
    <property type="match status" value="1"/>
</dbReference>
<dbReference type="OrthoDB" id="9803913at2"/>
<dbReference type="RefSeq" id="WP_066406430.1">
    <property type="nucleotide sequence ID" value="NZ_CP011390.1"/>
</dbReference>
<dbReference type="KEGG" id="fla:SY85_18570"/>
<dbReference type="Proteomes" id="UP000077177">
    <property type="component" value="Chromosome"/>
</dbReference>
<dbReference type="GO" id="GO:0005829">
    <property type="term" value="C:cytosol"/>
    <property type="evidence" value="ECO:0007669"/>
    <property type="project" value="TreeGrafter"/>
</dbReference>
<gene>
    <name evidence="2" type="ORF">SY85_18570</name>
</gene>
<dbReference type="Pfam" id="PF00929">
    <property type="entry name" value="RNase_T"/>
    <property type="match status" value="1"/>
</dbReference>
<dbReference type="InterPro" id="IPR012337">
    <property type="entry name" value="RNaseH-like_sf"/>
</dbReference>
<feature type="domain" description="Exonuclease" evidence="1">
    <location>
        <begin position="5"/>
        <end position="161"/>
    </location>
</feature>
<dbReference type="EMBL" id="CP011390">
    <property type="protein sequence ID" value="ANE52196.1"/>
    <property type="molecule type" value="Genomic_DNA"/>
</dbReference>
<reference evidence="2 3" key="2">
    <citation type="journal article" date="2016" name="Int. J. Syst. Evol. Microbiol.">
        <title>Flavisolibacter tropicus sp. nov., isolated from tropical soil.</title>
        <authorList>
            <person name="Lee J.J."/>
            <person name="Kang M.S."/>
            <person name="Kim G.S."/>
            <person name="Lee C.S."/>
            <person name="Lim S."/>
            <person name="Lee J."/>
            <person name="Roh S.H."/>
            <person name="Kang H."/>
            <person name="Ha J.M."/>
            <person name="Bae S."/>
            <person name="Jung H.Y."/>
            <person name="Kim M.K."/>
        </authorList>
    </citation>
    <scope>NUCLEOTIDE SEQUENCE [LARGE SCALE GENOMIC DNA]</scope>
    <source>
        <strain evidence="2 3">LCS9</strain>
    </source>
</reference>
<evidence type="ECO:0000313" key="2">
    <source>
        <dbReference type="EMBL" id="ANE52196.1"/>
    </source>
</evidence>
<proteinExistence type="predicted"/>
<dbReference type="InterPro" id="IPR013520">
    <property type="entry name" value="Ribonucl_H"/>
</dbReference>
<evidence type="ECO:0000313" key="3">
    <source>
        <dbReference type="Proteomes" id="UP000077177"/>
    </source>
</evidence>
<keyword evidence="2" id="KW-0269">Exonuclease</keyword>
<dbReference type="SMART" id="SM00479">
    <property type="entry name" value="EXOIII"/>
    <property type="match status" value="1"/>
</dbReference>
<dbReference type="GO" id="GO:0003676">
    <property type="term" value="F:nucleic acid binding"/>
    <property type="evidence" value="ECO:0007669"/>
    <property type="project" value="InterPro"/>
</dbReference>
<keyword evidence="2" id="KW-0378">Hydrolase</keyword>
<dbReference type="InterPro" id="IPR036397">
    <property type="entry name" value="RNaseH_sf"/>
</dbReference>
<accession>A0A172TYW6</accession>
<dbReference type="Gene3D" id="3.30.420.10">
    <property type="entry name" value="Ribonuclease H-like superfamily/Ribonuclease H"/>
    <property type="match status" value="1"/>
</dbReference>
<dbReference type="GO" id="GO:0006259">
    <property type="term" value="P:DNA metabolic process"/>
    <property type="evidence" value="ECO:0007669"/>
    <property type="project" value="UniProtKB-ARBA"/>
</dbReference>
<evidence type="ECO:0000259" key="1">
    <source>
        <dbReference type="SMART" id="SM00479"/>
    </source>
</evidence>
<sequence length="164" mass="18540">MPRQAFTAIDFETANANRNSICQVGLVRVMRGQVVDQINVLVRPPQNEYNPFNIGIHGITPAMTANALSFDKVWPALEHYIAGQHVVAHNIGFDKSCLIHTLEHYHISAPSFKAHCTYKLYKGKLSTLCMKYNIELKHHDAHSDALACAQLFMHHLNTTRSYPM</sequence>
<protein>
    <submittedName>
        <fullName evidence="2">Exonuclease</fullName>
    </submittedName>
</protein>
<dbReference type="STRING" id="1492898.SY85_18570"/>
<dbReference type="SUPFAM" id="SSF53098">
    <property type="entry name" value="Ribonuclease H-like"/>
    <property type="match status" value="1"/>
</dbReference>
<name>A0A172TYW6_9BACT</name>
<reference evidence="3" key="1">
    <citation type="submission" date="2015-01" db="EMBL/GenBank/DDBJ databases">
        <title>Flavisolibacter sp./LCS9/ whole genome sequencing.</title>
        <authorList>
            <person name="Kim M.K."/>
            <person name="Srinivasan S."/>
            <person name="Lee J.-J."/>
        </authorList>
    </citation>
    <scope>NUCLEOTIDE SEQUENCE [LARGE SCALE GENOMIC DNA]</scope>
    <source>
        <strain evidence="3">LCS9</strain>
    </source>
</reference>
<keyword evidence="3" id="KW-1185">Reference proteome</keyword>
<dbReference type="AlphaFoldDB" id="A0A172TYW6"/>
<dbReference type="GO" id="GO:0008408">
    <property type="term" value="F:3'-5' exonuclease activity"/>
    <property type="evidence" value="ECO:0007669"/>
    <property type="project" value="TreeGrafter"/>
</dbReference>
<dbReference type="PANTHER" id="PTHR30231:SF42">
    <property type="entry name" value="EXONUCLEASE"/>
    <property type="match status" value="1"/>
</dbReference>
<keyword evidence="2" id="KW-0540">Nuclease</keyword>